<name>A0A1I3T6E7_9FLAO</name>
<dbReference type="InterPro" id="IPR046525">
    <property type="entry name" value="DUF6702"/>
</dbReference>
<reference evidence="2" key="1">
    <citation type="submission" date="2016-10" db="EMBL/GenBank/DDBJ databases">
        <authorList>
            <person name="Varghese N."/>
            <person name="Submissions S."/>
        </authorList>
    </citation>
    <scope>NUCLEOTIDE SEQUENCE [LARGE SCALE GENOMIC DNA]</scope>
    <source>
        <strain evidence="2">DSM 28881</strain>
    </source>
</reference>
<proteinExistence type="predicted"/>
<evidence type="ECO:0000313" key="2">
    <source>
        <dbReference type="Proteomes" id="UP000199559"/>
    </source>
</evidence>
<gene>
    <name evidence="1" type="ORF">SAMN05443431_11523</name>
</gene>
<organism evidence="1 2">
    <name type="scientific">Olleya namhaensis</name>
    <dbReference type="NCBI Taxonomy" id="1144750"/>
    <lineage>
        <taxon>Bacteria</taxon>
        <taxon>Pseudomonadati</taxon>
        <taxon>Bacteroidota</taxon>
        <taxon>Flavobacteriia</taxon>
        <taxon>Flavobacteriales</taxon>
        <taxon>Flavobacteriaceae</taxon>
    </lineage>
</organism>
<evidence type="ECO:0000313" key="1">
    <source>
        <dbReference type="EMBL" id="SFJ66644.1"/>
    </source>
</evidence>
<protein>
    <recommendedName>
        <fullName evidence="3">Peptidase E</fullName>
    </recommendedName>
</protein>
<keyword evidence="2" id="KW-1185">Reference proteome</keyword>
<dbReference type="AlphaFoldDB" id="A0A1I3T6E7"/>
<sequence length="166" mass="19672">MKPFKYILLVSLFALFSFSGIHKYYVSITQIEYVKEKQSVQIISRIFVDDIEKLIRKRYDEKVTLNDGQDEVIIDSYIKKYLLEKMFIKINGTPSMLKFIGKEYDDDIMRCYLEIENVASIKSFEIQNKVLFDIFEDQKNIVRNNINGKNKTFILIPQKDKGLLNF</sequence>
<dbReference type="Proteomes" id="UP000199559">
    <property type="component" value="Unassembled WGS sequence"/>
</dbReference>
<accession>A0A1I3T6E7</accession>
<dbReference type="STRING" id="1144750.SAMN05443431_11523"/>
<dbReference type="Pfam" id="PF20420">
    <property type="entry name" value="DUF6702"/>
    <property type="match status" value="1"/>
</dbReference>
<dbReference type="EMBL" id="FORM01000015">
    <property type="protein sequence ID" value="SFJ66644.1"/>
    <property type="molecule type" value="Genomic_DNA"/>
</dbReference>
<dbReference type="RefSeq" id="WP_090842432.1">
    <property type="nucleotide sequence ID" value="NZ_FORM01000015.1"/>
</dbReference>
<evidence type="ECO:0008006" key="3">
    <source>
        <dbReference type="Google" id="ProtNLM"/>
    </source>
</evidence>